<dbReference type="EMBL" id="NCKU01003840">
    <property type="protein sequence ID" value="RWS06854.1"/>
    <property type="molecule type" value="Genomic_DNA"/>
</dbReference>
<accession>A0A3S3P2T6</accession>
<dbReference type="AlphaFoldDB" id="A0A3S3P2T6"/>
<evidence type="ECO:0000259" key="1">
    <source>
        <dbReference type="Pfam" id="PF03067"/>
    </source>
</evidence>
<keyword evidence="3" id="KW-1185">Reference proteome</keyword>
<organism evidence="2 3">
    <name type="scientific">Dinothrombium tinctorium</name>
    <dbReference type="NCBI Taxonomy" id="1965070"/>
    <lineage>
        <taxon>Eukaryota</taxon>
        <taxon>Metazoa</taxon>
        <taxon>Ecdysozoa</taxon>
        <taxon>Arthropoda</taxon>
        <taxon>Chelicerata</taxon>
        <taxon>Arachnida</taxon>
        <taxon>Acari</taxon>
        <taxon>Acariformes</taxon>
        <taxon>Trombidiformes</taxon>
        <taxon>Prostigmata</taxon>
        <taxon>Anystina</taxon>
        <taxon>Parasitengona</taxon>
        <taxon>Trombidioidea</taxon>
        <taxon>Trombidiidae</taxon>
        <taxon>Dinothrombium</taxon>
    </lineage>
</organism>
<protein>
    <recommendedName>
        <fullName evidence="1">Chitin-binding type-4 domain-containing protein</fullName>
    </recommendedName>
</protein>
<comment type="caution">
    <text evidence="2">The sequence shown here is derived from an EMBL/GenBank/DDBJ whole genome shotgun (WGS) entry which is preliminary data.</text>
</comment>
<dbReference type="STRING" id="1965070.A0A3S3P2T6"/>
<reference evidence="2 3" key="1">
    <citation type="journal article" date="2018" name="Gigascience">
        <title>Genomes of trombidid mites reveal novel predicted allergens and laterally-transferred genes associated with secondary metabolism.</title>
        <authorList>
            <person name="Dong X."/>
            <person name="Chaisiri K."/>
            <person name="Xia D."/>
            <person name="Armstrong S.D."/>
            <person name="Fang Y."/>
            <person name="Donnelly M.J."/>
            <person name="Kadowaki T."/>
            <person name="McGarry J.W."/>
            <person name="Darby A.C."/>
            <person name="Makepeace B.L."/>
        </authorList>
    </citation>
    <scope>NUCLEOTIDE SEQUENCE [LARGE SCALE GENOMIC DNA]</scope>
    <source>
        <strain evidence="2">UoL-WK</strain>
    </source>
</reference>
<dbReference type="OrthoDB" id="64893at2759"/>
<dbReference type="Pfam" id="PF03067">
    <property type="entry name" value="LPMO_10"/>
    <property type="match status" value="1"/>
</dbReference>
<dbReference type="InterPro" id="IPR004302">
    <property type="entry name" value="Cellulose/chitin-bd_N"/>
</dbReference>
<dbReference type="Proteomes" id="UP000285301">
    <property type="component" value="Unassembled WGS sequence"/>
</dbReference>
<evidence type="ECO:0000313" key="3">
    <source>
        <dbReference type="Proteomes" id="UP000285301"/>
    </source>
</evidence>
<sequence length="207" mass="23575">MWRKGYEVPANYNDNELSCGRALKLSFQIEPWKNNPGCGVCGDPIKGPRHNEFPNGKYAKNPVAVEHYTSESNITVEVMLTTNHRGFFLFKICSADGRREEVTQECLDSNPLEVLDENQVKGKYKYMVKAEQSKMIKIRLKLPAITCDRCVLQWDYRTGNNWGKCPDGSYSNDCGAGETFRSCADVQITTDLTVHYSVEIEKNDDVW</sequence>
<gene>
    <name evidence="2" type="ORF">B4U79_03723</name>
</gene>
<proteinExistence type="predicted"/>
<evidence type="ECO:0000313" key="2">
    <source>
        <dbReference type="EMBL" id="RWS06854.1"/>
    </source>
</evidence>
<name>A0A3S3P2T6_9ACAR</name>
<feature type="domain" description="Chitin-binding type-4" evidence="1">
    <location>
        <begin position="33"/>
        <end position="186"/>
    </location>
</feature>